<reference evidence="2 3" key="1">
    <citation type="submission" date="2017-01" db="EMBL/GenBank/DDBJ databases">
        <title>Complete genome of Lacinutrix venerupis DOK2-8 isolated from seawater in Dokdo.</title>
        <authorList>
            <person name="Chi W.-J."/>
            <person name="Kim J.H."/>
        </authorList>
    </citation>
    <scope>NUCLEOTIDE SEQUENCE [LARGE SCALE GENOMIC DNA]</scope>
    <source>
        <strain evidence="2 3">DOK2-8</strain>
    </source>
</reference>
<protein>
    <recommendedName>
        <fullName evidence="1">DUF2007 domain-containing protein</fullName>
    </recommendedName>
</protein>
<dbReference type="Pfam" id="PF09413">
    <property type="entry name" value="DUF2007"/>
    <property type="match status" value="1"/>
</dbReference>
<keyword evidence="3" id="KW-1185">Reference proteome</keyword>
<dbReference type="InterPro" id="IPR018551">
    <property type="entry name" value="DUF2007"/>
</dbReference>
<name>A0AAC9LMG9_9FLAO</name>
<evidence type="ECO:0000313" key="2">
    <source>
        <dbReference type="EMBL" id="APY00042.1"/>
    </source>
</evidence>
<proteinExistence type="predicted"/>
<dbReference type="RefSeq" id="WP_076732891.1">
    <property type="nucleotide sequence ID" value="NZ_CP019352.1"/>
</dbReference>
<evidence type="ECO:0000259" key="1">
    <source>
        <dbReference type="Pfam" id="PF09413"/>
    </source>
</evidence>
<dbReference type="Proteomes" id="UP000187506">
    <property type="component" value="Chromosome"/>
</dbReference>
<dbReference type="EMBL" id="CP019352">
    <property type="protein sequence ID" value="APY00042.1"/>
    <property type="molecule type" value="Genomic_DNA"/>
</dbReference>
<feature type="domain" description="DUF2007" evidence="1">
    <location>
        <begin position="12"/>
        <end position="70"/>
    </location>
</feature>
<evidence type="ECO:0000313" key="3">
    <source>
        <dbReference type="Proteomes" id="UP000187506"/>
    </source>
</evidence>
<gene>
    <name evidence="2" type="ORF">BWR22_06875</name>
</gene>
<dbReference type="AlphaFoldDB" id="A0AAC9LMG9"/>
<sequence length="79" mass="8575">MADSEYIKIYTGGTIIIQVIKQRLEDAGINPVIKDETESGRLAGFGSSLTGQPEIYVHESELETASGIVETVISEMETN</sequence>
<accession>A0AAC9LMG9</accession>
<dbReference type="KEGG" id="lvn:BWR22_06875"/>
<organism evidence="2 3">
    <name type="scientific">Lacinutrix venerupis</name>
    <dbReference type="NCBI Taxonomy" id="1486034"/>
    <lineage>
        <taxon>Bacteria</taxon>
        <taxon>Pseudomonadati</taxon>
        <taxon>Bacteroidota</taxon>
        <taxon>Flavobacteriia</taxon>
        <taxon>Flavobacteriales</taxon>
        <taxon>Flavobacteriaceae</taxon>
        <taxon>Lacinutrix</taxon>
    </lineage>
</organism>